<evidence type="ECO:0000313" key="2">
    <source>
        <dbReference type="Proteomes" id="UP001498469"/>
    </source>
</evidence>
<reference evidence="1 2" key="1">
    <citation type="submission" date="2023-11" db="EMBL/GenBank/DDBJ databases">
        <title>Draft genome sequence of a psychrophilic Clostridium strain from permafrost water brine.</title>
        <authorList>
            <person name="Shcherbakova V.A."/>
            <person name="Trubitsyn V.E."/>
            <person name="Zakharyuk A.G."/>
        </authorList>
    </citation>
    <scope>NUCLEOTIDE SEQUENCE [LARGE SCALE GENOMIC DNA]</scope>
    <source>
        <strain evidence="1 2">14F</strain>
    </source>
</reference>
<sequence>MADSIIPELNIEEEVTLTSYGTAAIDTTTIVSNGAVFNFDFDVGEFVIKDGNIELLTGIKALKMWIEKLVRTEKNKFKIYETGVADEYGISLLDLINSNNPYFFIQAEVQRELTENLLKNAEILTVSNFVLTRETNVLVVNFTVNSVYGVLESEVRL</sequence>
<accession>A0ABU7UV99</accession>
<keyword evidence="2" id="KW-1185">Reference proteome</keyword>
<dbReference type="Pfam" id="PF10934">
    <property type="entry name" value="Sheath_initiator"/>
    <property type="match status" value="1"/>
</dbReference>
<dbReference type="RefSeq" id="WP_216247931.1">
    <property type="nucleotide sequence ID" value="NZ_JAZHFS010000033.1"/>
</dbReference>
<gene>
    <name evidence="1" type="ORF">SJI18_21810</name>
</gene>
<protein>
    <submittedName>
        <fullName evidence="1">DUF2634 domain-containing protein</fullName>
    </submittedName>
</protein>
<evidence type="ECO:0000313" key="1">
    <source>
        <dbReference type="EMBL" id="MEF2114929.1"/>
    </source>
</evidence>
<comment type="caution">
    <text evidence="1">The sequence shown here is derived from an EMBL/GenBank/DDBJ whole genome shotgun (WGS) entry which is preliminary data.</text>
</comment>
<proteinExistence type="predicted"/>
<organism evidence="1 2">
    <name type="scientific">Clostridium frigoriphilum</name>
    <dbReference type="NCBI Taxonomy" id="443253"/>
    <lineage>
        <taxon>Bacteria</taxon>
        <taxon>Bacillati</taxon>
        <taxon>Bacillota</taxon>
        <taxon>Clostridia</taxon>
        <taxon>Eubacteriales</taxon>
        <taxon>Clostridiaceae</taxon>
        <taxon>Clostridium</taxon>
    </lineage>
</organism>
<dbReference type="EMBL" id="JAZHFS010000033">
    <property type="protein sequence ID" value="MEF2114929.1"/>
    <property type="molecule type" value="Genomic_DNA"/>
</dbReference>
<dbReference type="Proteomes" id="UP001498469">
    <property type="component" value="Unassembled WGS sequence"/>
</dbReference>
<dbReference type="InterPro" id="IPR020288">
    <property type="entry name" value="Sheath_initiator"/>
</dbReference>
<name>A0ABU7UV99_9CLOT</name>